<feature type="compositionally biased region" description="Basic and acidic residues" evidence="3">
    <location>
        <begin position="21"/>
        <end position="33"/>
    </location>
</feature>
<evidence type="ECO:0000256" key="1">
    <source>
        <dbReference type="ARBA" id="ARBA00022723"/>
    </source>
</evidence>
<evidence type="ECO:0000256" key="2">
    <source>
        <dbReference type="ARBA" id="ARBA00022801"/>
    </source>
</evidence>
<evidence type="ECO:0000313" key="4">
    <source>
        <dbReference type="EMBL" id="TWU56965.1"/>
    </source>
</evidence>
<dbReference type="PANTHER" id="PTHR23422:SF9">
    <property type="entry name" value="ZN-DEPENDENT HYDROLASE"/>
    <property type="match status" value="1"/>
</dbReference>
<sequence length="621" mass="69257">MRSTSFCRDHSTSQIPYQTENPRHLPRLNDSDRSADAAESNTCIVSLQPRCDAAAKILLNDSHGPSPDLFLEESTNDMRKSIALTVIGFLFSSTLAPCSNGQSSVDVKERLEQYVEVELTTDVQSLSEKQKKMIGLLIEAAKIMDGCFWYEAYGEPSSLLSEIKDADTKRFAVINYGPWDRLAGNEPFVDGVGAKPKGANFYPIDMTKDEFEKSELVGKDGLYTFLRRNEDGTLKSVPYRDQFADEMNAASKLLKDAAALADDAGLRHYLLLRADALLTDDYRPSDVAWLEMHGNTIDVVIGPIENYEDQLYGYKTAHEAYVLIKDKQWSERLAKYAAFLPELQRTLPVADAYKQEEPGTDTELNAYDVIYYAGDCNSGSKTIAINLPNDETVQLEKGTRRLQLKNAMRAKFDKILLPIADVLIADDQRVHVTFDAFFSNTMFHEVAHGLGIKNTINDRGPVRTALKEHAGAIEEGKADILGLHMINQLHQKGEISEDLEDFYVTFMAGIFRSVRFGASSAHGKANMIRFNFFRDAGAFARQDDGKYRVNVDKFRQATQDLSSLLLELQGDGDYQAVSNLIETKGVIGEQLQAELDMLSKNGIPVDVVFRQGQEVLGLTGN</sequence>
<feature type="region of interest" description="Disordered" evidence="3">
    <location>
        <begin position="1"/>
        <end position="33"/>
    </location>
</feature>
<dbReference type="InterPro" id="IPR039461">
    <property type="entry name" value="Peptidase_M49"/>
</dbReference>
<name>A0A5C6F6T1_9BACT</name>
<dbReference type="GO" id="GO:0005737">
    <property type="term" value="C:cytoplasm"/>
    <property type="evidence" value="ECO:0007669"/>
    <property type="project" value="TreeGrafter"/>
</dbReference>
<organism evidence="4 5">
    <name type="scientific">Rubripirellula tenax</name>
    <dbReference type="NCBI Taxonomy" id="2528015"/>
    <lineage>
        <taxon>Bacteria</taxon>
        <taxon>Pseudomonadati</taxon>
        <taxon>Planctomycetota</taxon>
        <taxon>Planctomycetia</taxon>
        <taxon>Pirellulales</taxon>
        <taxon>Pirellulaceae</taxon>
        <taxon>Rubripirellula</taxon>
    </lineage>
</organism>
<dbReference type="GO" id="GO:0046872">
    <property type="term" value="F:metal ion binding"/>
    <property type="evidence" value="ECO:0007669"/>
    <property type="project" value="UniProtKB-KW"/>
</dbReference>
<keyword evidence="2" id="KW-0378">Hydrolase</keyword>
<dbReference type="PANTHER" id="PTHR23422">
    <property type="entry name" value="DIPEPTIDYL PEPTIDASE III-RELATED"/>
    <property type="match status" value="1"/>
</dbReference>
<evidence type="ECO:0000256" key="3">
    <source>
        <dbReference type="SAM" id="MobiDB-lite"/>
    </source>
</evidence>
<feature type="compositionally biased region" description="Polar residues" evidence="3">
    <location>
        <begin position="1"/>
        <end position="20"/>
    </location>
</feature>
<evidence type="ECO:0000313" key="5">
    <source>
        <dbReference type="Proteomes" id="UP000318288"/>
    </source>
</evidence>
<accession>A0A5C6F6T1</accession>
<dbReference type="EMBL" id="SJPW01000003">
    <property type="protein sequence ID" value="TWU56965.1"/>
    <property type="molecule type" value="Genomic_DNA"/>
</dbReference>
<dbReference type="GO" id="GO:0008239">
    <property type="term" value="F:dipeptidyl-peptidase activity"/>
    <property type="evidence" value="ECO:0007669"/>
    <property type="project" value="TreeGrafter"/>
</dbReference>
<comment type="caution">
    <text evidence="4">The sequence shown here is derived from an EMBL/GenBank/DDBJ whole genome shotgun (WGS) entry which is preliminary data.</text>
</comment>
<keyword evidence="5" id="KW-1185">Reference proteome</keyword>
<proteinExistence type="predicted"/>
<dbReference type="RefSeq" id="WP_222435857.1">
    <property type="nucleotide sequence ID" value="NZ_SJPW01000003.1"/>
</dbReference>
<dbReference type="Pfam" id="PF03571">
    <property type="entry name" value="Peptidase_M49"/>
    <property type="match status" value="1"/>
</dbReference>
<protein>
    <submittedName>
        <fullName evidence="4">Peptidase family M49</fullName>
    </submittedName>
</protein>
<keyword evidence="1" id="KW-0479">Metal-binding</keyword>
<reference evidence="4 5" key="1">
    <citation type="submission" date="2019-02" db="EMBL/GenBank/DDBJ databases">
        <title>Deep-cultivation of Planctomycetes and their phenomic and genomic characterization uncovers novel biology.</title>
        <authorList>
            <person name="Wiegand S."/>
            <person name="Jogler M."/>
            <person name="Boedeker C."/>
            <person name="Pinto D."/>
            <person name="Vollmers J."/>
            <person name="Rivas-Marin E."/>
            <person name="Kohn T."/>
            <person name="Peeters S.H."/>
            <person name="Heuer A."/>
            <person name="Rast P."/>
            <person name="Oberbeckmann S."/>
            <person name="Bunk B."/>
            <person name="Jeske O."/>
            <person name="Meyerdierks A."/>
            <person name="Storesund J.E."/>
            <person name="Kallscheuer N."/>
            <person name="Luecker S."/>
            <person name="Lage O.M."/>
            <person name="Pohl T."/>
            <person name="Merkel B.J."/>
            <person name="Hornburger P."/>
            <person name="Mueller R.-W."/>
            <person name="Bruemmer F."/>
            <person name="Labrenz M."/>
            <person name="Spormann A.M."/>
            <person name="Op Den Camp H."/>
            <person name="Overmann J."/>
            <person name="Amann R."/>
            <person name="Jetten M.S.M."/>
            <person name="Mascher T."/>
            <person name="Medema M.H."/>
            <person name="Devos D.P."/>
            <person name="Kaster A.-K."/>
            <person name="Ovreas L."/>
            <person name="Rohde M."/>
            <person name="Galperin M.Y."/>
            <person name="Jogler C."/>
        </authorList>
    </citation>
    <scope>NUCLEOTIDE SEQUENCE [LARGE SCALE GENOMIC DNA]</scope>
    <source>
        <strain evidence="4 5">Poly51</strain>
    </source>
</reference>
<dbReference type="Gene3D" id="3.30.540.30">
    <property type="match status" value="1"/>
</dbReference>
<dbReference type="Proteomes" id="UP000318288">
    <property type="component" value="Unassembled WGS sequence"/>
</dbReference>
<gene>
    <name evidence="4" type="ORF">Poly51_28850</name>
</gene>
<dbReference type="AlphaFoldDB" id="A0A5C6F6T1"/>